<accession>A0ABS2AAK3</accession>
<protein>
    <recommendedName>
        <fullName evidence="4">Protein phosphatase 2C-like protein</fullName>
    </recommendedName>
</protein>
<comment type="caution">
    <text evidence="2">The sequence shown here is derived from an EMBL/GenBank/DDBJ whole genome shotgun (WGS) entry which is preliminary data.</text>
</comment>
<evidence type="ECO:0000313" key="2">
    <source>
        <dbReference type="EMBL" id="MBM2616859.1"/>
    </source>
</evidence>
<dbReference type="SUPFAM" id="SSF81606">
    <property type="entry name" value="PP2C-like"/>
    <property type="match status" value="1"/>
</dbReference>
<sequence length="283" mass="30817">MTSIPKESSGMRVTLASQAAPNRAENEDAAIHLGQVVGVFDGVTEPRDTETGCAHGPAWYVQRLTARLREVIDEEPAVGLSPALAAAITRVRDDHGGQCDLANPATPAAAVCLVRVCGERLEYLILSDCTLVVDQGSQVTTFTDERFAEIITRLRLKAYAEEPAQAPILGHTPGKYNLVNQPDGYWIAGSDPEAAYRAVVGDLPLTGSKRVRRAALLTDGASCAVDLYRIMDWKTLLDTLGLEGPGHLISLVRQIENEDQSNVRYPRFKRHDDSTAAFCQFEE</sequence>
<dbReference type="InterPro" id="IPR036457">
    <property type="entry name" value="PPM-type-like_dom_sf"/>
</dbReference>
<proteinExistence type="predicted"/>
<name>A0ABS2AAK3_9ACTN</name>
<keyword evidence="3" id="KW-1185">Reference proteome</keyword>
<dbReference type="RefSeq" id="WP_203376896.1">
    <property type="nucleotide sequence ID" value="NZ_JAENHP010000004.1"/>
</dbReference>
<feature type="region of interest" description="Disordered" evidence="1">
    <location>
        <begin position="1"/>
        <end position="21"/>
    </location>
</feature>
<evidence type="ECO:0008006" key="4">
    <source>
        <dbReference type="Google" id="ProtNLM"/>
    </source>
</evidence>
<reference evidence="2 3" key="1">
    <citation type="submission" date="2021-01" db="EMBL/GenBank/DDBJ databases">
        <title>Actinoplanes sp. nov. LDG1-06 isolated from lichen.</title>
        <authorList>
            <person name="Saeng-In P."/>
            <person name="Phongsopitanun W."/>
            <person name="Kanchanasin P."/>
            <person name="Yuki M."/>
            <person name="Kudo T."/>
            <person name="Ohkuma M."/>
            <person name="Tanasupawat S."/>
        </authorList>
    </citation>
    <scope>NUCLEOTIDE SEQUENCE [LARGE SCALE GENOMIC DNA]</scope>
    <source>
        <strain evidence="2 3">LDG1-06</strain>
    </source>
</reference>
<dbReference type="Gene3D" id="3.60.40.10">
    <property type="entry name" value="PPM-type phosphatase domain"/>
    <property type="match status" value="1"/>
</dbReference>
<organism evidence="2 3">
    <name type="scientific">Paractinoplanes ovalisporus</name>
    <dbReference type="NCBI Taxonomy" id="2810368"/>
    <lineage>
        <taxon>Bacteria</taxon>
        <taxon>Bacillati</taxon>
        <taxon>Actinomycetota</taxon>
        <taxon>Actinomycetes</taxon>
        <taxon>Micromonosporales</taxon>
        <taxon>Micromonosporaceae</taxon>
        <taxon>Paractinoplanes</taxon>
    </lineage>
</organism>
<evidence type="ECO:0000256" key="1">
    <source>
        <dbReference type="SAM" id="MobiDB-lite"/>
    </source>
</evidence>
<dbReference type="Proteomes" id="UP000632138">
    <property type="component" value="Unassembled WGS sequence"/>
</dbReference>
<dbReference type="EMBL" id="JAENHP010000004">
    <property type="protein sequence ID" value="MBM2616859.1"/>
    <property type="molecule type" value="Genomic_DNA"/>
</dbReference>
<gene>
    <name evidence="2" type="ORF">JIG36_14960</name>
</gene>
<evidence type="ECO:0000313" key="3">
    <source>
        <dbReference type="Proteomes" id="UP000632138"/>
    </source>
</evidence>